<gene>
    <name evidence="5" type="ORF">DSCW_16820</name>
</gene>
<dbReference type="RefSeq" id="WP_155303307.1">
    <property type="nucleotide sequence ID" value="NZ_AP021875.1"/>
</dbReference>
<keyword evidence="2" id="KW-0902">Two-component regulatory system</keyword>
<feature type="modified residue" description="4-aspartylphosphate" evidence="3">
    <location>
        <position position="57"/>
    </location>
</feature>
<dbReference type="PANTHER" id="PTHR44591">
    <property type="entry name" value="STRESS RESPONSE REGULATOR PROTEIN 1"/>
    <property type="match status" value="1"/>
</dbReference>
<evidence type="ECO:0000256" key="1">
    <source>
        <dbReference type="ARBA" id="ARBA00022553"/>
    </source>
</evidence>
<dbReference type="KEGG" id="dwd:DSCW_16820"/>
<accession>A0A5K7Z0P7</accession>
<protein>
    <submittedName>
        <fullName evidence="5">Response regulator</fullName>
    </submittedName>
</protein>
<dbReference type="PANTHER" id="PTHR44591:SF14">
    <property type="entry name" value="PROTEIN PILG"/>
    <property type="match status" value="1"/>
</dbReference>
<evidence type="ECO:0000256" key="3">
    <source>
        <dbReference type="PROSITE-ProRule" id="PRU00169"/>
    </source>
</evidence>
<organism evidence="5 6">
    <name type="scientific">Desulfosarcina widdelii</name>
    <dbReference type="NCBI Taxonomy" id="947919"/>
    <lineage>
        <taxon>Bacteria</taxon>
        <taxon>Pseudomonadati</taxon>
        <taxon>Thermodesulfobacteriota</taxon>
        <taxon>Desulfobacteria</taxon>
        <taxon>Desulfobacterales</taxon>
        <taxon>Desulfosarcinaceae</taxon>
        <taxon>Desulfosarcina</taxon>
    </lineage>
</organism>
<dbReference type="InterPro" id="IPR001789">
    <property type="entry name" value="Sig_transdc_resp-reg_receiver"/>
</dbReference>
<evidence type="ECO:0000259" key="4">
    <source>
        <dbReference type="PROSITE" id="PS50110"/>
    </source>
</evidence>
<dbReference type="AlphaFoldDB" id="A0A5K7Z0P7"/>
<dbReference type="SMART" id="SM00448">
    <property type="entry name" value="REC"/>
    <property type="match status" value="1"/>
</dbReference>
<dbReference type="Gene3D" id="3.40.50.2300">
    <property type="match status" value="1"/>
</dbReference>
<feature type="domain" description="Response regulatory" evidence="4">
    <location>
        <begin position="8"/>
        <end position="122"/>
    </location>
</feature>
<dbReference type="Pfam" id="PF00072">
    <property type="entry name" value="Response_reg"/>
    <property type="match status" value="1"/>
</dbReference>
<dbReference type="InterPro" id="IPR011006">
    <property type="entry name" value="CheY-like_superfamily"/>
</dbReference>
<reference evidence="5 6" key="1">
    <citation type="submission" date="2019-11" db="EMBL/GenBank/DDBJ databases">
        <title>Comparative genomics of hydrocarbon-degrading Desulfosarcina strains.</title>
        <authorList>
            <person name="Watanabe M."/>
            <person name="Kojima H."/>
            <person name="Fukui M."/>
        </authorList>
    </citation>
    <scope>NUCLEOTIDE SEQUENCE [LARGE SCALE GENOMIC DNA]</scope>
    <source>
        <strain evidence="5 6">PP31</strain>
    </source>
</reference>
<keyword evidence="1 3" id="KW-0597">Phosphoprotein</keyword>
<evidence type="ECO:0000256" key="2">
    <source>
        <dbReference type="ARBA" id="ARBA00023012"/>
    </source>
</evidence>
<dbReference type="PROSITE" id="PS50110">
    <property type="entry name" value="RESPONSE_REGULATORY"/>
    <property type="match status" value="1"/>
</dbReference>
<dbReference type="InterPro" id="IPR050595">
    <property type="entry name" value="Bact_response_regulator"/>
</dbReference>
<sequence>MGTDNTIKILLVDDEVKFLKAVSERLSIKGFDVTTADNGDDAVAAAKKGGFDVAVVDLQMPGMDGTEVLKILKQNHKFIEIIMLTGHATVDSAVECTKLGAFKYLEKPYDFDKLVESLQEAYEARMKKKFERHEKKMAAIQQLSMHQSPLGLLKALARLDDGQK</sequence>
<evidence type="ECO:0000313" key="5">
    <source>
        <dbReference type="EMBL" id="BBO74265.1"/>
    </source>
</evidence>
<dbReference type="Proteomes" id="UP000427769">
    <property type="component" value="Chromosome"/>
</dbReference>
<evidence type="ECO:0000313" key="6">
    <source>
        <dbReference type="Proteomes" id="UP000427769"/>
    </source>
</evidence>
<keyword evidence="6" id="KW-1185">Reference proteome</keyword>
<name>A0A5K7Z0P7_9BACT</name>
<dbReference type="SUPFAM" id="SSF52172">
    <property type="entry name" value="CheY-like"/>
    <property type="match status" value="1"/>
</dbReference>
<dbReference type="GO" id="GO:0000160">
    <property type="term" value="P:phosphorelay signal transduction system"/>
    <property type="evidence" value="ECO:0007669"/>
    <property type="project" value="UniProtKB-KW"/>
</dbReference>
<dbReference type="EMBL" id="AP021875">
    <property type="protein sequence ID" value="BBO74265.1"/>
    <property type="molecule type" value="Genomic_DNA"/>
</dbReference>
<dbReference type="OrthoDB" id="9788090at2"/>
<proteinExistence type="predicted"/>